<dbReference type="KEGG" id="vg:19486851"/>
<evidence type="ECO:0000313" key="1">
    <source>
        <dbReference type="EMBL" id="AHN83714.1"/>
    </source>
</evidence>
<proteinExistence type="predicted"/>
<accession>A0A023MI42</accession>
<name>A0A023MI42_9CAUD</name>
<dbReference type="EMBL" id="KJ190158">
    <property type="protein sequence ID" value="AHN83714.1"/>
    <property type="molecule type" value="Genomic_DNA"/>
</dbReference>
<organism evidence="1 2">
    <name type="scientific">Escherichia phage FFH2</name>
    <dbReference type="NCBI Taxonomy" id="1446490"/>
    <lineage>
        <taxon>Viruses</taxon>
        <taxon>Duplodnaviria</taxon>
        <taxon>Heunggongvirae</taxon>
        <taxon>Uroviricota</taxon>
        <taxon>Caudoviricetes</taxon>
        <taxon>Vequintavirinae</taxon>
        <taxon>Vequintavirus</taxon>
        <taxon>Vequintavirus PDX</taxon>
        <taxon>Vequintavirus FFH2</taxon>
    </lineage>
</organism>
<protein>
    <submittedName>
        <fullName evidence="1">Uncharacterized protein</fullName>
    </submittedName>
</protein>
<evidence type="ECO:0000313" key="2">
    <source>
        <dbReference type="Proteomes" id="UP000026907"/>
    </source>
</evidence>
<dbReference type="GeneID" id="19486851"/>
<reference evidence="1 2" key="1">
    <citation type="journal article" date="2014" name="Genome Announc.">
        <title>Complete Genome Sequences of Two Escherichia coli O157:H7 Phages Effective in Limiting Contamination of Food Products.</title>
        <authorList>
            <person name="Hong Y."/>
            <person name="Pan Y."/>
            <person name="Harman N.J."/>
            <person name="Ebner P.D."/>
        </authorList>
    </citation>
    <scope>NUCLEOTIDE SEQUENCE [LARGE SCALE GENOMIC DNA]</scope>
</reference>
<dbReference type="RefSeq" id="YP_009031035.1">
    <property type="nucleotide sequence ID" value="NC_024134.1"/>
</dbReference>
<keyword evidence="2" id="KW-1185">Reference proteome</keyword>
<sequence length="95" mass="10841">MIWISYTDGTMLYTAGTRYEVQEDDKKFIVKTFDKDDNLLLELTYKVGEVSSIQLDCGHKDNPLKKPGVGKASEERLSRIAESVSAQKSKKRIRK</sequence>
<dbReference type="Proteomes" id="UP000026907">
    <property type="component" value="Segment"/>
</dbReference>